<dbReference type="CDD" id="cd15457">
    <property type="entry name" value="NADAR"/>
    <property type="match status" value="1"/>
</dbReference>
<reference evidence="4" key="1">
    <citation type="submission" date="2023-04" db="EMBL/GenBank/DDBJ databases">
        <title>Complete genome sequence of Temperatibacter marinus.</title>
        <authorList>
            <person name="Rong J.-C."/>
            <person name="Yi M.-L."/>
            <person name="Zhao Q."/>
        </authorList>
    </citation>
    <scope>NUCLEOTIDE SEQUENCE</scope>
    <source>
        <strain evidence="4">NBRC 110045</strain>
    </source>
</reference>
<sequence>MTYNVKDLIALTSRKKCKYVLFWGHKNRGKEMTKTCLSQWYPSPFSETNGIRYATAEHYMMERKAVMFNAFDLAEEILKDDDPARAKALGRQVPNFDPDIWDARKYYLVIAGNRLKFFQNEPLKTYLLSTGKRILAEASPKDLVWGTGLTEDHPDAKNPARWRGSNLLGFALMRVRSELFMRRQRGG</sequence>
<accession>A0AA52EHQ4</accession>
<protein>
    <submittedName>
        <fullName evidence="4">NADAR family protein</fullName>
    </submittedName>
</protein>
<dbReference type="Pfam" id="PF08719">
    <property type="entry name" value="NADAR"/>
    <property type="match status" value="1"/>
</dbReference>
<feature type="domain" description="NADAR" evidence="3">
    <location>
        <begin position="22"/>
        <end position="179"/>
    </location>
</feature>
<dbReference type="AlphaFoldDB" id="A0AA52EHQ4"/>
<dbReference type="InterPro" id="IPR037238">
    <property type="entry name" value="YbiA-like_sf"/>
</dbReference>
<dbReference type="NCBIfam" id="TIGR02464">
    <property type="entry name" value="ribofla_fusion"/>
    <property type="match status" value="1"/>
</dbReference>
<dbReference type="KEGG" id="tmk:QGN29_14300"/>
<gene>
    <name evidence="4" type="ORF">QGN29_14300</name>
</gene>
<dbReference type="EMBL" id="CP123872">
    <property type="protein sequence ID" value="WND02719.1"/>
    <property type="molecule type" value="Genomic_DNA"/>
</dbReference>
<name>A0AA52EHQ4_9PROT</name>
<evidence type="ECO:0000256" key="1">
    <source>
        <dbReference type="ARBA" id="ARBA00000022"/>
    </source>
</evidence>
<dbReference type="SUPFAM" id="SSF143990">
    <property type="entry name" value="YbiA-like"/>
    <property type="match status" value="1"/>
</dbReference>
<keyword evidence="5" id="KW-1185">Reference proteome</keyword>
<evidence type="ECO:0000256" key="2">
    <source>
        <dbReference type="ARBA" id="ARBA00000751"/>
    </source>
</evidence>
<organism evidence="4 5">
    <name type="scientific">Temperatibacter marinus</name>
    <dbReference type="NCBI Taxonomy" id="1456591"/>
    <lineage>
        <taxon>Bacteria</taxon>
        <taxon>Pseudomonadati</taxon>
        <taxon>Pseudomonadota</taxon>
        <taxon>Alphaproteobacteria</taxon>
        <taxon>Kordiimonadales</taxon>
        <taxon>Temperatibacteraceae</taxon>
        <taxon>Temperatibacter</taxon>
    </lineage>
</organism>
<dbReference type="Gene3D" id="1.10.357.40">
    <property type="entry name" value="YbiA-like"/>
    <property type="match status" value="1"/>
</dbReference>
<evidence type="ECO:0000313" key="4">
    <source>
        <dbReference type="EMBL" id="WND02719.1"/>
    </source>
</evidence>
<dbReference type="InterPro" id="IPR012816">
    <property type="entry name" value="NADAR"/>
</dbReference>
<comment type="catalytic activity">
    <reaction evidence="2">
        <text>2,5-diamino-6-hydroxy-4-(5-phosphoribosylamino)-pyrimidine + H2O = 2,5,6-triamino-4-hydroxypyrimidine + D-ribose 5-phosphate</text>
        <dbReference type="Rhea" id="RHEA:23436"/>
        <dbReference type="ChEBI" id="CHEBI:15377"/>
        <dbReference type="ChEBI" id="CHEBI:58614"/>
        <dbReference type="ChEBI" id="CHEBI:78346"/>
        <dbReference type="ChEBI" id="CHEBI:137796"/>
    </reaction>
</comment>
<evidence type="ECO:0000313" key="5">
    <source>
        <dbReference type="Proteomes" id="UP001268683"/>
    </source>
</evidence>
<comment type="catalytic activity">
    <reaction evidence="1">
        <text>5-amino-6-(5-phospho-D-ribosylamino)uracil + H2O = 5,6-diaminouracil + D-ribose 5-phosphate</text>
        <dbReference type="Rhea" id="RHEA:55020"/>
        <dbReference type="ChEBI" id="CHEBI:15377"/>
        <dbReference type="ChEBI" id="CHEBI:46252"/>
        <dbReference type="ChEBI" id="CHEBI:58453"/>
        <dbReference type="ChEBI" id="CHEBI:78346"/>
    </reaction>
</comment>
<proteinExistence type="predicted"/>
<evidence type="ECO:0000259" key="3">
    <source>
        <dbReference type="Pfam" id="PF08719"/>
    </source>
</evidence>
<dbReference type="Proteomes" id="UP001268683">
    <property type="component" value="Chromosome"/>
</dbReference>